<dbReference type="Gene3D" id="3.90.50.10">
    <property type="entry name" value="Photosynthetic Reaction Center, subunit H, domain 2"/>
    <property type="match status" value="1"/>
</dbReference>
<reference evidence="5 6" key="1">
    <citation type="submission" date="2020-08" db="EMBL/GenBank/DDBJ databases">
        <title>Genomic Encyclopedia of Type Strains, Phase IV (KMG-V): Genome sequencing to study the core and pangenomes of soil and plant-associated prokaryotes.</title>
        <authorList>
            <person name="Whitman W."/>
        </authorList>
    </citation>
    <scope>NUCLEOTIDE SEQUENCE [LARGE SCALE GENOMIC DNA]</scope>
    <source>
        <strain evidence="3 6">SEMIA 444</strain>
        <strain evidence="2 5">SEMIA 448</strain>
        <strain evidence="4 7">SEMIA 452</strain>
    </source>
</reference>
<dbReference type="Proteomes" id="UP000520770">
    <property type="component" value="Unassembled WGS sequence"/>
</dbReference>
<dbReference type="EMBL" id="JACIGY010000015">
    <property type="protein sequence ID" value="MBB4414823.1"/>
    <property type="molecule type" value="Genomic_DNA"/>
</dbReference>
<dbReference type="Proteomes" id="UP000524535">
    <property type="component" value="Unassembled WGS sequence"/>
</dbReference>
<protein>
    <submittedName>
        <fullName evidence="4">Sporulation protein YlmC with PRC-barrel domain</fullName>
    </submittedName>
</protein>
<organism evidence="4 7">
    <name type="scientific">Aliirhizobium cellulosilyticum</name>
    <dbReference type="NCBI Taxonomy" id="393664"/>
    <lineage>
        <taxon>Bacteria</taxon>
        <taxon>Pseudomonadati</taxon>
        <taxon>Pseudomonadota</taxon>
        <taxon>Alphaproteobacteria</taxon>
        <taxon>Hyphomicrobiales</taxon>
        <taxon>Rhizobiaceae</taxon>
        <taxon>Aliirhizobium</taxon>
    </lineage>
</organism>
<dbReference type="SUPFAM" id="SSF50346">
    <property type="entry name" value="PRC-barrel domain"/>
    <property type="match status" value="1"/>
</dbReference>
<dbReference type="InterPro" id="IPR027275">
    <property type="entry name" value="PRC-brl_dom"/>
</dbReference>
<evidence type="ECO:0000313" key="5">
    <source>
        <dbReference type="Proteomes" id="UP000520770"/>
    </source>
</evidence>
<dbReference type="Pfam" id="PF05239">
    <property type="entry name" value="PRC"/>
    <property type="match status" value="1"/>
</dbReference>
<dbReference type="EMBL" id="JACIGW010000013">
    <property type="protein sequence ID" value="MBB4351571.1"/>
    <property type="molecule type" value="Genomic_DNA"/>
</dbReference>
<evidence type="ECO:0000313" key="2">
    <source>
        <dbReference type="EMBL" id="MBB4351571.1"/>
    </source>
</evidence>
<dbReference type="InterPro" id="IPR011033">
    <property type="entry name" value="PRC_barrel-like_sf"/>
</dbReference>
<evidence type="ECO:0000313" key="7">
    <source>
        <dbReference type="Proteomes" id="UP000576087"/>
    </source>
</evidence>
<dbReference type="EMBL" id="JACIHM010000016">
    <property type="protein sequence ID" value="MBB4449497.1"/>
    <property type="molecule type" value="Genomic_DNA"/>
</dbReference>
<dbReference type="RefSeq" id="WP_183830024.1">
    <property type="nucleotide sequence ID" value="NZ_JACIGW010000013.1"/>
</dbReference>
<evidence type="ECO:0000313" key="3">
    <source>
        <dbReference type="EMBL" id="MBB4414823.1"/>
    </source>
</evidence>
<sequence>MMRLKATDLLGSPIRAADGDAGTVSDILFDDRSLAIRWVVVRTGSWRSEEQVLVMPQNLLWSEADPRIWETRLTIEDFRKGRPLEDDLPVSLPRLREAKVESGISPFHIAPLGMPPVVRLHSWPTGDRNLRSISHVTGYDILADIELVGRVANLIIALPEWTIAEIEISQSGGQEPQSQDLKPPLHIDADRKVVDLRDVGGQSCHLA</sequence>
<gene>
    <name evidence="3" type="ORF">GGE31_005369</name>
    <name evidence="2" type="ORF">GGE33_005353</name>
    <name evidence="4" type="ORF">GGE35_005353</name>
</gene>
<dbReference type="Proteomes" id="UP000576087">
    <property type="component" value="Unassembled WGS sequence"/>
</dbReference>
<accession>A0A7W6Y4W7</accession>
<evidence type="ECO:0000313" key="6">
    <source>
        <dbReference type="Proteomes" id="UP000524535"/>
    </source>
</evidence>
<keyword evidence="6" id="KW-1185">Reference proteome</keyword>
<dbReference type="GO" id="GO:0030077">
    <property type="term" value="C:plasma membrane light-harvesting complex"/>
    <property type="evidence" value="ECO:0007669"/>
    <property type="project" value="InterPro"/>
</dbReference>
<dbReference type="AlphaFoldDB" id="A0A7W6Y4W7"/>
<proteinExistence type="predicted"/>
<evidence type="ECO:0000259" key="1">
    <source>
        <dbReference type="Pfam" id="PF05239"/>
    </source>
</evidence>
<dbReference type="InterPro" id="IPR014747">
    <property type="entry name" value="Bac_photo_RC_H_C"/>
</dbReference>
<evidence type="ECO:0000313" key="4">
    <source>
        <dbReference type="EMBL" id="MBB4449497.1"/>
    </source>
</evidence>
<name>A0A7W6Y4W7_9HYPH</name>
<comment type="caution">
    <text evidence="4">The sequence shown here is derived from an EMBL/GenBank/DDBJ whole genome shotgun (WGS) entry which is preliminary data.</text>
</comment>
<dbReference type="GO" id="GO:0019684">
    <property type="term" value="P:photosynthesis, light reaction"/>
    <property type="evidence" value="ECO:0007669"/>
    <property type="project" value="InterPro"/>
</dbReference>
<feature type="domain" description="PRC-barrel" evidence="1">
    <location>
        <begin position="5"/>
        <end position="54"/>
    </location>
</feature>